<dbReference type="InterPro" id="IPR000198">
    <property type="entry name" value="RhoGAP_dom"/>
</dbReference>
<dbReference type="InterPro" id="IPR027267">
    <property type="entry name" value="AH/BAR_dom_sf"/>
</dbReference>
<evidence type="ECO:0000313" key="8">
    <source>
        <dbReference type="Proteomes" id="UP000678499"/>
    </source>
</evidence>
<dbReference type="PROSITE" id="PS51021">
    <property type="entry name" value="BAR"/>
    <property type="match status" value="1"/>
</dbReference>
<dbReference type="EMBL" id="CAJPEX010000504">
    <property type="protein sequence ID" value="CAG0916048.1"/>
    <property type="molecule type" value="Genomic_DNA"/>
</dbReference>
<dbReference type="GO" id="GO:0005096">
    <property type="term" value="F:GTPase activator activity"/>
    <property type="evidence" value="ECO:0007669"/>
    <property type="project" value="UniProtKB-KW"/>
</dbReference>
<dbReference type="Gene3D" id="1.10.555.10">
    <property type="entry name" value="Rho GTPase activation protein"/>
    <property type="match status" value="2"/>
</dbReference>
<keyword evidence="3" id="KW-0175">Coiled coil</keyword>
<dbReference type="GO" id="GO:0005737">
    <property type="term" value="C:cytoplasm"/>
    <property type="evidence" value="ECO:0007669"/>
    <property type="project" value="InterPro"/>
</dbReference>
<evidence type="ECO:0000259" key="5">
    <source>
        <dbReference type="PROSITE" id="PS50238"/>
    </source>
</evidence>
<dbReference type="SUPFAM" id="SSF103657">
    <property type="entry name" value="BAR/IMD domain-like"/>
    <property type="match status" value="1"/>
</dbReference>
<dbReference type="OrthoDB" id="19923at2759"/>
<dbReference type="Proteomes" id="UP000678499">
    <property type="component" value="Unassembled WGS sequence"/>
</dbReference>
<dbReference type="SUPFAM" id="SSF48350">
    <property type="entry name" value="GTPase activation domain, GAP"/>
    <property type="match status" value="2"/>
</dbReference>
<name>A0A7R9GCJ5_9CRUS</name>
<sequence>MIRKVLRGYGRTCDELAKEHLEHEVQVEVNILAPLSRFLDHDFPSLAKHRNKLNKLVADFDNARSRLSHAEKNMTEQTKIDTLRDEVEDLQSKFINCRDSFAGDMYEMLARESEVAQLIIQLSREQKKYHEMSLRSLQDMLPELESSIKENPSQRAWGTSLNEHLRVTGREIALPLEFCVRALLRNAMKEEGLFRIAGTRESEVAQLIIQLSREQKKYHEMSLRSLQDMLPELESSIKENPSQRAWGTSLNEHLRVTGREIALPLEFCVRALLRNAMKEEGLFRIAGSSSKVRRLRSALDISVTDIPELNDPHVFASALKSYLRELPEPLMTYNLYRDWLKVLDVKEEAEKVAQIKKLVERLPESHRMNLRYLMKFLAHLCQGQEVNKMSSQNVAIVMAPNLMWSPSDGTSNTMTMNMNENGIVCSVVDTMLMHCNEIFPGDENFKRTNLPDYECSSEAEESSQSLGHRRNVSNEGVVDDSTQSSGTSHSPTMPPASPRQGVRRKNRNAPVPPRPQKPPPPKPGATATTYSPVAAITSAMTSAAMTPVTLQHLASAANDTPSPKQDPVHIAAEHVRNEVAAVGEDEKKLESSVEDEDDDVVVVQMRRHDIGFEALLEATKPDADTPVTATTSKPIIAKQKPELPERVNSVLSSSSSISSQSRPASNCSMWESAERPVPAERKHVRQSSGPIELPVIRPKPAIPGRPTVLKRNSMLEKGTRVLPVRGQTGVTVDDSEVGMTSTNASKNGGVKTDGGLQKAEVVTSNSPPPPALPVKTRAAFSSRTEIKSDSVAPNLDSPPSEASHELSLMSEMDDVEETSKRKGFQRALLKRMKTWSGRPSFLTPVGQRRMSEKCN</sequence>
<organism evidence="7">
    <name type="scientific">Notodromas monacha</name>
    <dbReference type="NCBI Taxonomy" id="399045"/>
    <lineage>
        <taxon>Eukaryota</taxon>
        <taxon>Metazoa</taxon>
        <taxon>Ecdysozoa</taxon>
        <taxon>Arthropoda</taxon>
        <taxon>Crustacea</taxon>
        <taxon>Oligostraca</taxon>
        <taxon>Ostracoda</taxon>
        <taxon>Podocopa</taxon>
        <taxon>Podocopida</taxon>
        <taxon>Cypridocopina</taxon>
        <taxon>Cypridoidea</taxon>
        <taxon>Cyprididae</taxon>
        <taxon>Notodromas</taxon>
    </lineage>
</organism>
<evidence type="ECO:0000256" key="3">
    <source>
        <dbReference type="SAM" id="Coils"/>
    </source>
</evidence>
<feature type="compositionally biased region" description="Low complexity" evidence="4">
    <location>
        <begin position="649"/>
        <end position="665"/>
    </location>
</feature>
<proteinExistence type="predicted"/>
<reference evidence="7" key="1">
    <citation type="submission" date="2020-11" db="EMBL/GenBank/DDBJ databases">
        <authorList>
            <person name="Tran Van P."/>
        </authorList>
    </citation>
    <scope>NUCLEOTIDE SEQUENCE</scope>
</reference>
<evidence type="ECO:0008006" key="9">
    <source>
        <dbReference type="Google" id="ProtNLM"/>
    </source>
</evidence>
<keyword evidence="2" id="KW-0597">Phosphoprotein</keyword>
<dbReference type="PROSITE" id="PS50238">
    <property type="entry name" value="RHOGAP"/>
    <property type="match status" value="1"/>
</dbReference>
<dbReference type="EMBL" id="OA882541">
    <property type="protein sequence ID" value="CAD7275896.1"/>
    <property type="molecule type" value="Genomic_DNA"/>
</dbReference>
<dbReference type="Pfam" id="PF03114">
    <property type="entry name" value="BAR"/>
    <property type="match status" value="1"/>
</dbReference>
<feature type="region of interest" description="Disordered" evidence="4">
    <location>
        <begin position="783"/>
        <end position="821"/>
    </location>
</feature>
<protein>
    <recommendedName>
        <fullName evidence="9">Rho GTPase-activating protein 17</fullName>
    </recommendedName>
</protein>
<dbReference type="GO" id="GO:0032956">
    <property type="term" value="P:regulation of actin cytoskeleton organization"/>
    <property type="evidence" value="ECO:0007669"/>
    <property type="project" value="TreeGrafter"/>
</dbReference>
<dbReference type="PANTHER" id="PTHR14130:SF14">
    <property type="entry name" value="RHO GTPASE-ACTIVATING PROTEIN 92B"/>
    <property type="match status" value="1"/>
</dbReference>
<feature type="domain" description="Rho-GAP" evidence="5">
    <location>
        <begin position="248"/>
        <end position="439"/>
    </location>
</feature>
<accession>A0A7R9GCJ5</accession>
<dbReference type="SMART" id="SM00324">
    <property type="entry name" value="RhoGAP"/>
    <property type="match status" value="1"/>
</dbReference>
<gene>
    <name evidence="7" type="ORF">NMOB1V02_LOCUS3682</name>
</gene>
<dbReference type="InterPro" id="IPR004148">
    <property type="entry name" value="BAR_dom"/>
</dbReference>
<feature type="coiled-coil region" evidence="3">
    <location>
        <begin position="46"/>
        <end position="100"/>
    </location>
</feature>
<dbReference type="Gene3D" id="1.20.1270.60">
    <property type="entry name" value="Arfaptin homology (AH) domain/BAR domain"/>
    <property type="match status" value="1"/>
</dbReference>
<dbReference type="GO" id="GO:0035020">
    <property type="term" value="P:regulation of Rac protein signal transduction"/>
    <property type="evidence" value="ECO:0007669"/>
    <property type="project" value="TreeGrafter"/>
</dbReference>
<evidence type="ECO:0000256" key="1">
    <source>
        <dbReference type="ARBA" id="ARBA00022468"/>
    </source>
</evidence>
<dbReference type="InterPro" id="IPR008936">
    <property type="entry name" value="Rho_GTPase_activation_prot"/>
</dbReference>
<feature type="compositionally biased region" description="Polar residues" evidence="4">
    <location>
        <begin position="480"/>
        <end position="491"/>
    </location>
</feature>
<feature type="region of interest" description="Disordered" evidence="4">
    <location>
        <begin position="456"/>
        <end position="528"/>
    </location>
</feature>
<evidence type="ECO:0000259" key="6">
    <source>
        <dbReference type="PROSITE" id="PS51021"/>
    </source>
</evidence>
<evidence type="ECO:0000256" key="4">
    <source>
        <dbReference type="SAM" id="MobiDB-lite"/>
    </source>
</evidence>
<dbReference type="GO" id="GO:0007165">
    <property type="term" value="P:signal transduction"/>
    <property type="evidence" value="ECO:0007669"/>
    <property type="project" value="InterPro"/>
</dbReference>
<dbReference type="Pfam" id="PF00620">
    <property type="entry name" value="RhoGAP"/>
    <property type="match status" value="1"/>
</dbReference>
<evidence type="ECO:0000313" key="7">
    <source>
        <dbReference type="EMBL" id="CAD7275896.1"/>
    </source>
</evidence>
<dbReference type="AlphaFoldDB" id="A0A7R9GCJ5"/>
<keyword evidence="1" id="KW-0343">GTPase activation</keyword>
<dbReference type="FunFam" id="1.10.555.10:FF:000001">
    <property type="entry name" value="Rho GTPase activating protein 44"/>
    <property type="match status" value="1"/>
</dbReference>
<feature type="domain" description="BAR" evidence="6">
    <location>
        <begin position="1"/>
        <end position="153"/>
    </location>
</feature>
<keyword evidence="8" id="KW-1185">Reference proteome</keyword>
<evidence type="ECO:0000256" key="2">
    <source>
        <dbReference type="ARBA" id="ARBA00022553"/>
    </source>
</evidence>
<dbReference type="PANTHER" id="PTHR14130">
    <property type="entry name" value="3BP-1 RELATED RHOGAP"/>
    <property type="match status" value="1"/>
</dbReference>
<feature type="region of interest" description="Disordered" evidence="4">
    <location>
        <begin position="644"/>
        <end position="688"/>
    </location>
</feature>
<feature type="compositionally biased region" description="Basic and acidic residues" evidence="4">
    <location>
        <begin position="672"/>
        <end position="681"/>
    </location>
</feature>
<feature type="compositionally biased region" description="Pro residues" evidence="4">
    <location>
        <begin position="510"/>
        <end position="523"/>
    </location>
</feature>
<dbReference type="InterPro" id="IPR047165">
    <property type="entry name" value="RHG17/44/SH3BP1-like"/>
</dbReference>